<keyword evidence="6 9" id="KW-0238">DNA-binding</keyword>
<dbReference type="InterPro" id="IPR011010">
    <property type="entry name" value="DNA_brk_join_enz"/>
</dbReference>
<evidence type="ECO:0000259" key="10">
    <source>
        <dbReference type="PROSITE" id="PS51898"/>
    </source>
</evidence>
<dbReference type="Gene3D" id="1.10.150.130">
    <property type="match status" value="1"/>
</dbReference>
<dbReference type="PANTHER" id="PTHR30349:SF77">
    <property type="entry name" value="TYROSINE RECOMBINASE XERC"/>
    <property type="match status" value="1"/>
</dbReference>
<dbReference type="Gene3D" id="1.10.443.10">
    <property type="entry name" value="Intergrase catalytic core"/>
    <property type="match status" value="1"/>
</dbReference>
<dbReference type="Proteomes" id="UP001485459">
    <property type="component" value="Chromosome"/>
</dbReference>
<accession>A0ABZ2YKL6</accession>
<evidence type="ECO:0000256" key="1">
    <source>
        <dbReference type="ARBA" id="ARBA00004496"/>
    </source>
</evidence>
<dbReference type="EMBL" id="CP149822">
    <property type="protein sequence ID" value="WZN40038.1"/>
    <property type="molecule type" value="Genomic_DNA"/>
</dbReference>
<dbReference type="InterPro" id="IPR013762">
    <property type="entry name" value="Integrase-like_cat_sf"/>
</dbReference>
<reference evidence="13" key="1">
    <citation type="submission" date="2024-03" db="EMBL/GenBank/DDBJ databases">
        <title>Chitinophaga horti sp. nov., isolated from garden soil.</title>
        <authorList>
            <person name="Lee D.S."/>
            <person name="Han D.M."/>
            <person name="Baek J.H."/>
            <person name="Choi D.G."/>
            <person name="Jeon J.H."/>
            <person name="Jeon C.O."/>
        </authorList>
    </citation>
    <scope>NUCLEOTIDE SEQUENCE [LARGE SCALE GENOMIC DNA]</scope>
    <source>
        <strain evidence="13">GPA1</strain>
    </source>
</reference>
<keyword evidence="4" id="KW-0159">Chromosome partition</keyword>
<evidence type="ECO:0000256" key="9">
    <source>
        <dbReference type="PROSITE-ProRule" id="PRU01248"/>
    </source>
</evidence>
<dbReference type="InterPro" id="IPR050090">
    <property type="entry name" value="Tyrosine_recombinase_XerCD"/>
</dbReference>
<dbReference type="Pfam" id="PF02899">
    <property type="entry name" value="Phage_int_SAM_1"/>
    <property type="match status" value="1"/>
</dbReference>
<evidence type="ECO:0000256" key="6">
    <source>
        <dbReference type="ARBA" id="ARBA00023125"/>
    </source>
</evidence>
<proteinExistence type="predicted"/>
<keyword evidence="3" id="KW-0132">Cell division</keyword>
<evidence type="ECO:0000256" key="3">
    <source>
        <dbReference type="ARBA" id="ARBA00022618"/>
    </source>
</evidence>
<dbReference type="InterPro" id="IPR010998">
    <property type="entry name" value="Integrase_recombinase_N"/>
</dbReference>
<keyword evidence="8" id="KW-0131">Cell cycle</keyword>
<feature type="domain" description="Tyr recombinase" evidence="10">
    <location>
        <begin position="126"/>
        <end position="315"/>
    </location>
</feature>
<keyword evidence="5" id="KW-0229">DNA integration</keyword>
<evidence type="ECO:0000256" key="4">
    <source>
        <dbReference type="ARBA" id="ARBA00022829"/>
    </source>
</evidence>
<keyword evidence="2" id="KW-0963">Cytoplasm</keyword>
<protein>
    <submittedName>
        <fullName evidence="12">Tyrosine-type recombinase/integrase</fullName>
    </submittedName>
</protein>
<keyword evidence="7" id="KW-0233">DNA recombination</keyword>
<evidence type="ECO:0000256" key="5">
    <source>
        <dbReference type="ARBA" id="ARBA00022908"/>
    </source>
</evidence>
<evidence type="ECO:0000259" key="11">
    <source>
        <dbReference type="PROSITE" id="PS51900"/>
    </source>
</evidence>
<dbReference type="InterPro" id="IPR002104">
    <property type="entry name" value="Integrase_catalytic"/>
</dbReference>
<evidence type="ECO:0000256" key="7">
    <source>
        <dbReference type="ARBA" id="ARBA00023172"/>
    </source>
</evidence>
<comment type="subcellular location">
    <subcellularLocation>
        <location evidence="1">Cytoplasm</location>
    </subcellularLocation>
</comment>
<gene>
    <name evidence="12" type="ORF">WJU16_18840</name>
</gene>
<evidence type="ECO:0000313" key="12">
    <source>
        <dbReference type="EMBL" id="WZN40038.1"/>
    </source>
</evidence>
<dbReference type="Pfam" id="PF00589">
    <property type="entry name" value="Phage_integrase"/>
    <property type="match status" value="1"/>
</dbReference>
<dbReference type="PROSITE" id="PS51898">
    <property type="entry name" value="TYR_RECOMBINASE"/>
    <property type="match status" value="1"/>
</dbReference>
<dbReference type="InterPro" id="IPR044068">
    <property type="entry name" value="CB"/>
</dbReference>
<dbReference type="PANTHER" id="PTHR30349">
    <property type="entry name" value="PHAGE INTEGRASE-RELATED"/>
    <property type="match status" value="1"/>
</dbReference>
<sequence>MLDQVHLPPLAQDFLAYLSLEKRYSPHTVQSYSLDLSQFFQYIQEQYGGIALDSVKAAHVQSWLALGLEGRKKAEDAHKRAQPPASAVTIRRKMSALKSFFKYALRKGAVKQSPMARVTGPKLPGRLPVFVDEHVMEKVETNQAGDDIPLFSDDFAGATRRMILRLLYHAGIRRAELTGLRDGSIDFSNGQMKVLGKGNKERIIPLGTAVLKELREYIAWRDAEFPGYAGGALLLTAHGKPVQAWDVYRTVRKALAQVTTLKKRSPHVLRHTFATHLMNNGADINAVKELLGHASLASTQVYTHNTIEKLRRVHEQAHPRG</sequence>
<keyword evidence="13" id="KW-1185">Reference proteome</keyword>
<organism evidence="12 13">
    <name type="scientific">Chitinophaga pollutisoli</name>
    <dbReference type="NCBI Taxonomy" id="3133966"/>
    <lineage>
        <taxon>Bacteria</taxon>
        <taxon>Pseudomonadati</taxon>
        <taxon>Bacteroidota</taxon>
        <taxon>Chitinophagia</taxon>
        <taxon>Chitinophagales</taxon>
        <taxon>Chitinophagaceae</taxon>
        <taxon>Chitinophaga</taxon>
    </lineage>
</organism>
<name>A0ABZ2YKL6_9BACT</name>
<dbReference type="SUPFAM" id="SSF56349">
    <property type="entry name" value="DNA breaking-rejoining enzymes"/>
    <property type="match status" value="1"/>
</dbReference>
<feature type="domain" description="Core-binding (CB)" evidence="11">
    <location>
        <begin position="5"/>
        <end position="105"/>
    </location>
</feature>
<evidence type="ECO:0000256" key="8">
    <source>
        <dbReference type="ARBA" id="ARBA00023306"/>
    </source>
</evidence>
<evidence type="ECO:0000256" key="2">
    <source>
        <dbReference type="ARBA" id="ARBA00022490"/>
    </source>
</evidence>
<evidence type="ECO:0000313" key="13">
    <source>
        <dbReference type="Proteomes" id="UP001485459"/>
    </source>
</evidence>
<dbReference type="InterPro" id="IPR004107">
    <property type="entry name" value="Integrase_SAM-like_N"/>
</dbReference>
<dbReference type="PROSITE" id="PS51900">
    <property type="entry name" value="CB"/>
    <property type="match status" value="1"/>
</dbReference>
<dbReference type="RefSeq" id="WP_341834979.1">
    <property type="nucleotide sequence ID" value="NZ_CP149822.1"/>
</dbReference>